<gene>
    <name evidence="1" type="ORF">CLV31_107127</name>
</gene>
<name>A0A326RP36_9BACT</name>
<protein>
    <recommendedName>
        <fullName evidence="3">PepSY domain-containing protein</fullName>
    </recommendedName>
</protein>
<evidence type="ECO:0008006" key="3">
    <source>
        <dbReference type="Google" id="ProtNLM"/>
    </source>
</evidence>
<sequence length="76" mass="8427">MDNAEDPLTVFREIAYNSLTSAEKSTIVGDWKQAEVSAWVDGNYIVVFQTTDSDTLGPIRVVVDPDTGRVVEKLPR</sequence>
<dbReference type="Proteomes" id="UP000248917">
    <property type="component" value="Unassembled WGS sequence"/>
</dbReference>
<accession>A0A326RP36</accession>
<evidence type="ECO:0000313" key="2">
    <source>
        <dbReference type="Proteomes" id="UP000248917"/>
    </source>
</evidence>
<keyword evidence="2" id="KW-1185">Reference proteome</keyword>
<dbReference type="EMBL" id="QKTX01000007">
    <property type="protein sequence ID" value="PZV83175.1"/>
    <property type="molecule type" value="Genomic_DNA"/>
</dbReference>
<dbReference type="AlphaFoldDB" id="A0A326RP36"/>
<proteinExistence type="predicted"/>
<evidence type="ECO:0000313" key="1">
    <source>
        <dbReference type="EMBL" id="PZV83175.1"/>
    </source>
</evidence>
<comment type="caution">
    <text evidence="1">The sequence shown here is derived from an EMBL/GenBank/DDBJ whole genome shotgun (WGS) entry which is preliminary data.</text>
</comment>
<reference evidence="1 2" key="1">
    <citation type="submission" date="2018-06" db="EMBL/GenBank/DDBJ databases">
        <title>Genomic Encyclopedia of Archaeal and Bacterial Type Strains, Phase II (KMG-II): from individual species to whole genera.</title>
        <authorList>
            <person name="Goeker M."/>
        </authorList>
    </citation>
    <scope>NUCLEOTIDE SEQUENCE [LARGE SCALE GENOMIC DNA]</scope>
    <source>
        <strain evidence="1 2">T4</strain>
    </source>
</reference>
<organism evidence="1 2">
    <name type="scientific">Algoriphagus aquaeductus</name>
    <dbReference type="NCBI Taxonomy" id="475299"/>
    <lineage>
        <taxon>Bacteria</taxon>
        <taxon>Pseudomonadati</taxon>
        <taxon>Bacteroidota</taxon>
        <taxon>Cytophagia</taxon>
        <taxon>Cytophagales</taxon>
        <taxon>Cyclobacteriaceae</taxon>
        <taxon>Algoriphagus</taxon>
    </lineage>
</organism>